<dbReference type="InterPro" id="IPR011009">
    <property type="entry name" value="Kinase-like_dom_sf"/>
</dbReference>
<dbReference type="OrthoDB" id="248923at2759"/>
<evidence type="ECO:0000256" key="2">
    <source>
        <dbReference type="ARBA" id="ARBA00012513"/>
    </source>
</evidence>
<evidence type="ECO:0000259" key="12">
    <source>
        <dbReference type="PROSITE" id="PS50011"/>
    </source>
</evidence>
<dbReference type="Gene3D" id="1.10.510.10">
    <property type="entry name" value="Transferase(Phosphotransferase) domain 1"/>
    <property type="match status" value="1"/>
</dbReference>
<dbReference type="PROSITE" id="PS50011">
    <property type="entry name" value="PROTEIN_KINASE_DOM"/>
    <property type="match status" value="1"/>
</dbReference>
<proteinExistence type="inferred from homology"/>
<dbReference type="PANTHER" id="PTHR44899">
    <property type="entry name" value="CAMK FAMILY PROTEIN KINASE"/>
    <property type="match status" value="1"/>
</dbReference>
<name>A0A0M0JG28_9EUKA</name>
<dbReference type="GO" id="GO:0004674">
    <property type="term" value="F:protein serine/threonine kinase activity"/>
    <property type="evidence" value="ECO:0007669"/>
    <property type="project" value="UniProtKB-KW"/>
</dbReference>
<protein>
    <recommendedName>
        <fullName evidence="2">non-specific serine/threonine protein kinase</fullName>
        <ecNumber evidence="2">2.7.11.1</ecNumber>
    </recommendedName>
</protein>
<dbReference type="InterPro" id="IPR017441">
    <property type="entry name" value="Protein_kinase_ATP_BS"/>
</dbReference>
<feature type="region of interest" description="Disordered" evidence="11">
    <location>
        <begin position="458"/>
        <end position="514"/>
    </location>
</feature>
<sequence length="514" mass="55026">MATIAPPKSKGAATGVSGEFTKLSLVGKGSFGSVWLVRHTQKGGETRIMKEVQIMGLSQAELRATKQETAVLKHVNHPNIIGYIGTFENDGNVCIVMEYAAGGDLGRLIKKRIKENARFTETDIKRYAMQLGSALEYLHNDIKLLHRDVKPKNVFLSAEGDVRLGDFGLSKVLSKTDDVAEAQVGTPLYMSPELANGKPYDRGADVWAFGCTLFEAMSFKPPWSEMCTPDGGLEGGMKALANALRNRSLDIMQLRSHYSADWCDKLTKLLAKRREDRMPLSALIAQLTEAPKHPASWGLSAAAQAALEEANMPAPPLAAPAPRKSNAGKNSLDEFSREVEEGMGPLGIEEHAAAGVLQRSWAARKQKEQAKTMQTAPKKIVNMVAPDDQTPLTCSAPSADEASSKAPNFKSKHNLGDRLKIPVAPAIDPNKKSALKPSRVGMLKPALKADVVSFAGPSGGTAMPSASEVRQAARPPSSIRAPKATPRSSATAPKSSVAGKKPGLKPTRVRDGLG</sequence>
<comment type="catalytic activity">
    <reaction evidence="8">
        <text>L-threonyl-[protein] + ATP = O-phospho-L-threonyl-[protein] + ADP + H(+)</text>
        <dbReference type="Rhea" id="RHEA:46608"/>
        <dbReference type="Rhea" id="RHEA-COMP:11060"/>
        <dbReference type="Rhea" id="RHEA-COMP:11605"/>
        <dbReference type="ChEBI" id="CHEBI:15378"/>
        <dbReference type="ChEBI" id="CHEBI:30013"/>
        <dbReference type="ChEBI" id="CHEBI:30616"/>
        <dbReference type="ChEBI" id="CHEBI:61977"/>
        <dbReference type="ChEBI" id="CHEBI:456216"/>
        <dbReference type="EC" id="2.7.11.1"/>
    </reaction>
</comment>
<dbReference type="InterPro" id="IPR008271">
    <property type="entry name" value="Ser/Thr_kinase_AS"/>
</dbReference>
<dbReference type="FunFam" id="3.30.200.20:FF:000097">
    <property type="entry name" value="Probable serine/threonine-protein kinase nek1"/>
    <property type="match status" value="1"/>
</dbReference>
<evidence type="ECO:0000256" key="9">
    <source>
        <dbReference type="ARBA" id="ARBA00048679"/>
    </source>
</evidence>
<keyword evidence="6 13" id="KW-0418">Kinase</keyword>
<dbReference type="Proteomes" id="UP000037460">
    <property type="component" value="Unassembled WGS sequence"/>
</dbReference>
<dbReference type="PROSITE" id="PS00107">
    <property type="entry name" value="PROTEIN_KINASE_ATP"/>
    <property type="match status" value="1"/>
</dbReference>
<evidence type="ECO:0000256" key="10">
    <source>
        <dbReference type="PROSITE-ProRule" id="PRU10141"/>
    </source>
</evidence>
<evidence type="ECO:0000313" key="14">
    <source>
        <dbReference type="Proteomes" id="UP000037460"/>
    </source>
</evidence>
<reference evidence="14" key="1">
    <citation type="journal article" date="2015" name="PLoS Genet.">
        <title>Genome Sequence and Transcriptome Analyses of Chrysochromulina tobin: Metabolic Tools for Enhanced Algal Fitness in the Prominent Order Prymnesiales (Haptophyceae).</title>
        <authorList>
            <person name="Hovde B.T."/>
            <person name="Deodato C.R."/>
            <person name="Hunsperger H.M."/>
            <person name="Ryken S.A."/>
            <person name="Yost W."/>
            <person name="Jha R.K."/>
            <person name="Patterson J."/>
            <person name="Monnat R.J. Jr."/>
            <person name="Barlow S.B."/>
            <person name="Starkenburg S.R."/>
            <person name="Cattolico R.A."/>
        </authorList>
    </citation>
    <scope>NUCLEOTIDE SEQUENCE</scope>
    <source>
        <strain evidence="14">CCMP291</strain>
    </source>
</reference>
<evidence type="ECO:0000256" key="1">
    <source>
        <dbReference type="ARBA" id="ARBA00010886"/>
    </source>
</evidence>
<dbReference type="InterPro" id="IPR000719">
    <property type="entry name" value="Prot_kinase_dom"/>
</dbReference>
<dbReference type="EMBL" id="JWZX01002978">
    <property type="protein sequence ID" value="KOO25410.1"/>
    <property type="molecule type" value="Genomic_DNA"/>
</dbReference>
<comment type="similarity">
    <text evidence="1">Belongs to the protein kinase superfamily. NEK Ser/Thr protein kinase family. NIMA subfamily.</text>
</comment>
<feature type="binding site" evidence="10">
    <location>
        <position position="50"/>
    </location>
    <ligand>
        <name>ATP</name>
        <dbReference type="ChEBI" id="CHEBI:30616"/>
    </ligand>
</feature>
<feature type="region of interest" description="Disordered" evidence="11">
    <location>
        <begin position="391"/>
        <end position="424"/>
    </location>
</feature>
<dbReference type="AlphaFoldDB" id="A0A0M0JG28"/>
<dbReference type="Pfam" id="PF00069">
    <property type="entry name" value="Pkinase"/>
    <property type="match status" value="1"/>
</dbReference>
<evidence type="ECO:0000256" key="6">
    <source>
        <dbReference type="ARBA" id="ARBA00022777"/>
    </source>
</evidence>
<evidence type="ECO:0000256" key="8">
    <source>
        <dbReference type="ARBA" id="ARBA00047899"/>
    </source>
</evidence>
<dbReference type="EC" id="2.7.11.1" evidence="2"/>
<evidence type="ECO:0000256" key="4">
    <source>
        <dbReference type="ARBA" id="ARBA00022679"/>
    </source>
</evidence>
<feature type="domain" description="Protein kinase" evidence="12">
    <location>
        <begin position="20"/>
        <end position="296"/>
    </location>
</feature>
<evidence type="ECO:0000256" key="7">
    <source>
        <dbReference type="ARBA" id="ARBA00022840"/>
    </source>
</evidence>
<dbReference type="SUPFAM" id="SSF56112">
    <property type="entry name" value="Protein kinase-like (PK-like)"/>
    <property type="match status" value="1"/>
</dbReference>
<accession>A0A0M0JG28</accession>
<dbReference type="SMART" id="SM00220">
    <property type="entry name" value="S_TKc"/>
    <property type="match status" value="1"/>
</dbReference>
<keyword evidence="7 10" id="KW-0067">ATP-binding</keyword>
<dbReference type="Gene3D" id="3.30.200.20">
    <property type="entry name" value="Phosphorylase Kinase, domain 1"/>
    <property type="match status" value="1"/>
</dbReference>
<keyword evidence="5 10" id="KW-0547">Nucleotide-binding</keyword>
<keyword evidence="3" id="KW-0723">Serine/threonine-protein kinase</keyword>
<keyword evidence="14" id="KW-1185">Reference proteome</keyword>
<keyword evidence="4" id="KW-0808">Transferase</keyword>
<evidence type="ECO:0000256" key="5">
    <source>
        <dbReference type="ARBA" id="ARBA00022741"/>
    </source>
</evidence>
<gene>
    <name evidence="13" type="ORF">Ctob_003052</name>
</gene>
<dbReference type="PANTHER" id="PTHR44899:SF3">
    <property type="entry name" value="SERINE_THREONINE-PROTEIN KINASE NEK1"/>
    <property type="match status" value="1"/>
</dbReference>
<evidence type="ECO:0000256" key="3">
    <source>
        <dbReference type="ARBA" id="ARBA00022527"/>
    </source>
</evidence>
<evidence type="ECO:0000313" key="13">
    <source>
        <dbReference type="EMBL" id="KOO25410.1"/>
    </source>
</evidence>
<evidence type="ECO:0000256" key="11">
    <source>
        <dbReference type="SAM" id="MobiDB-lite"/>
    </source>
</evidence>
<dbReference type="GO" id="GO:0005524">
    <property type="term" value="F:ATP binding"/>
    <property type="evidence" value="ECO:0007669"/>
    <property type="project" value="UniProtKB-UniRule"/>
</dbReference>
<dbReference type="InterPro" id="IPR051131">
    <property type="entry name" value="NEK_Ser/Thr_kinase_NIMA"/>
</dbReference>
<dbReference type="PROSITE" id="PS00108">
    <property type="entry name" value="PROTEIN_KINASE_ST"/>
    <property type="match status" value="1"/>
</dbReference>
<comment type="caution">
    <text evidence="13">The sequence shown here is derived from an EMBL/GenBank/DDBJ whole genome shotgun (WGS) entry which is preliminary data.</text>
</comment>
<organism evidence="13 14">
    <name type="scientific">Chrysochromulina tobinii</name>
    <dbReference type="NCBI Taxonomy" id="1460289"/>
    <lineage>
        <taxon>Eukaryota</taxon>
        <taxon>Haptista</taxon>
        <taxon>Haptophyta</taxon>
        <taxon>Prymnesiophyceae</taxon>
        <taxon>Prymnesiales</taxon>
        <taxon>Chrysochromulinaceae</taxon>
        <taxon>Chrysochromulina</taxon>
    </lineage>
</organism>
<comment type="catalytic activity">
    <reaction evidence="9">
        <text>L-seryl-[protein] + ATP = O-phospho-L-seryl-[protein] + ADP + H(+)</text>
        <dbReference type="Rhea" id="RHEA:17989"/>
        <dbReference type="Rhea" id="RHEA-COMP:9863"/>
        <dbReference type="Rhea" id="RHEA-COMP:11604"/>
        <dbReference type="ChEBI" id="CHEBI:15378"/>
        <dbReference type="ChEBI" id="CHEBI:29999"/>
        <dbReference type="ChEBI" id="CHEBI:30616"/>
        <dbReference type="ChEBI" id="CHEBI:83421"/>
        <dbReference type="ChEBI" id="CHEBI:456216"/>
        <dbReference type="EC" id="2.7.11.1"/>
    </reaction>
</comment>